<dbReference type="EMBL" id="CP012333">
    <property type="protein sequence ID" value="AKU96260.1"/>
    <property type="molecule type" value="Genomic_DNA"/>
</dbReference>
<organism evidence="7 8">
    <name type="scientific">Labilithrix luteola</name>
    <dbReference type="NCBI Taxonomy" id="1391654"/>
    <lineage>
        <taxon>Bacteria</taxon>
        <taxon>Pseudomonadati</taxon>
        <taxon>Myxococcota</taxon>
        <taxon>Polyangia</taxon>
        <taxon>Polyangiales</taxon>
        <taxon>Labilitrichaceae</taxon>
        <taxon>Labilithrix</taxon>
    </lineage>
</organism>
<dbReference type="AlphaFoldDB" id="A0A0K1PRU6"/>
<evidence type="ECO:0000256" key="3">
    <source>
        <dbReference type="ARBA" id="ARBA00022596"/>
    </source>
</evidence>
<dbReference type="PROSITE" id="PS00508">
    <property type="entry name" value="NI_HGENASE_L_2"/>
    <property type="match status" value="1"/>
</dbReference>
<evidence type="ECO:0000313" key="7">
    <source>
        <dbReference type="EMBL" id="AKU96260.1"/>
    </source>
</evidence>
<dbReference type="GO" id="GO:0008901">
    <property type="term" value="F:ferredoxin hydrogenase activity"/>
    <property type="evidence" value="ECO:0007669"/>
    <property type="project" value="InterPro"/>
</dbReference>
<feature type="binding site" evidence="6">
    <location>
        <position position="64"/>
    </location>
    <ligand>
        <name>Ni(2+)</name>
        <dbReference type="ChEBI" id="CHEBI:49786"/>
    </ligand>
</feature>
<dbReference type="RefSeq" id="WP_169927511.1">
    <property type="nucleotide sequence ID" value="NZ_CP012333.1"/>
</dbReference>
<keyword evidence="4 6" id="KW-0479">Metal-binding</keyword>
<feature type="binding site" evidence="6">
    <location>
        <position position="418"/>
    </location>
    <ligand>
        <name>Fe cation</name>
        <dbReference type="ChEBI" id="CHEBI:24875"/>
    </ligand>
</feature>
<comment type="cofactor">
    <cofactor evidence="1 6">
        <name>Ni(2+)</name>
        <dbReference type="ChEBI" id="CHEBI:49786"/>
    </cofactor>
</comment>
<dbReference type="GO" id="GO:0016151">
    <property type="term" value="F:nickel cation binding"/>
    <property type="evidence" value="ECO:0007669"/>
    <property type="project" value="InterPro"/>
</dbReference>
<feature type="binding site" evidence="6">
    <location>
        <position position="67"/>
    </location>
    <ligand>
        <name>Fe cation</name>
        <dbReference type="ChEBI" id="CHEBI:24875"/>
    </ligand>
</feature>
<feature type="binding site" evidence="6">
    <location>
        <position position="67"/>
    </location>
    <ligand>
        <name>Ni(2+)</name>
        <dbReference type="ChEBI" id="CHEBI:49786"/>
    </ligand>
</feature>
<evidence type="ECO:0000256" key="2">
    <source>
        <dbReference type="ARBA" id="ARBA00009292"/>
    </source>
</evidence>
<protein>
    <submittedName>
        <fullName evidence="7">Hydrogenase/sulfur reductase, alpha subunit</fullName>
    </submittedName>
</protein>
<keyword evidence="6" id="KW-0408">Iron</keyword>
<evidence type="ECO:0000313" key="8">
    <source>
        <dbReference type="Proteomes" id="UP000064967"/>
    </source>
</evidence>
<dbReference type="InterPro" id="IPR029014">
    <property type="entry name" value="NiFe-Hase_large"/>
</dbReference>
<dbReference type="Gene3D" id="1.10.645.10">
    <property type="entry name" value="Cytochrome-c3 Hydrogenase, chain B"/>
    <property type="match status" value="1"/>
</dbReference>
<dbReference type="Proteomes" id="UP000064967">
    <property type="component" value="Chromosome"/>
</dbReference>
<keyword evidence="5" id="KW-0560">Oxidoreductase</keyword>
<dbReference type="PANTHER" id="PTHR43600:SF2">
    <property type="entry name" value="F420-NON-REDUCING HYDROGENASE VHU SUBUNIT A"/>
    <property type="match status" value="1"/>
</dbReference>
<keyword evidence="3 6" id="KW-0533">Nickel</keyword>
<sequence>MKTSRTIDIGALARVEGHGAVTLVLDGEVVVDAKLRIFEPPRLFEAFLRGRDAAETPDITSRICGICPVAYQMSAAHAVEDAFGVTVDGQLRALRRLLYCGEWIESHVLHMVMLHAPDFLGVHDVIAMSKHHPERVKAALRVKKAGNSIIETLGGRAIHPVNAKIGGFWRAPSSSELGALRPALIAALEDAEETLDWIATFEFPPFERDYEFVALRHPAEYPMNEGRIVSTKGLDVDVHDFETCIREEQVPYATALRSKLSARGAYICGPLARFALNAERLSPRAVAAAARVALSPSCRNPYRSILVRGVEVVHALDEAVRLVDEYERPSSSSLPWSPRAGRGCGATEAPRGLLYQRYDIEESGLVRDARIVPPTSQNQLGIEEDLVALGSTLAGLSAEKASRRVAHAIRNYDPCISCSTHALTIRFEPRQGSVAKT</sequence>
<reference evidence="7 8" key="1">
    <citation type="submission" date="2015-08" db="EMBL/GenBank/DDBJ databases">
        <authorList>
            <person name="Babu N.S."/>
            <person name="Beckwith C.J."/>
            <person name="Beseler K.G."/>
            <person name="Brison A."/>
            <person name="Carone J.V."/>
            <person name="Caskin T.P."/>
            <person name="Diamond M."/>
            <person name="Durham M.E."/>
            <person name="Foxe J.M."/>
            <person name="Go M."/>
            <person name="Henderson B.A."/>
            <person name="Jones I.B."/>
            <person name="McGettigan J.A."/>
            <person name="Micheletti S.J."/>
            <person name="Nasrallah M.E."/>
            <person name="Ortiz D."/>
            <person name="Piller C.R."/>
            <person name="Privatt S.R."/>
            <person name="Schneider S.L."/>
            <person name="Sharp S."/>
            <person name="Smith T.C."/>
            <person name="Stanton J.D."/>
            <person name="Ullery H.E."/>
            <person name="Wilson R.J."/>
            <person name="Serrano M.G."/>
            <person name="Buck G."/>
            <person name="Lee V."/>
            <person name="Wang Y."/>
            <person name="Carvalho R."/>
            <person name="Voegtly L."/>
            <person name="Shi R."/>
            <person name="Duckworth R."/>
            <person name="Johnson A."/>
            <person name="Loviza R."/>
            <person name="Walstead R."/>
            <person name="Shah Z."/>
            <person name="Kiflezghi M."/>
            <person name="Wade K."/>
            <person name="Ball S.L."/>
            <person name="Bradley K.W."/>
            <person name="Asai D.J."/>
            <person name="Bowman C.A."/>
            <person name="Russell D.A."/>
            <person name="Pope W.H."/>
            <person name="Jacobs-Sera D."/>
            <person name="Hendrix R.W."/>
            <person name="Hatfull G.F."/>
        </authorList>
    </citation>
    <scope>NUCLEOTIDE SEQUENCE [LARGE SCALE GENOMIC DNA]</scope>
    <source>
        <strain evidence="7 8">DSM 27648</strain>
    </source>
</reference>
<evidence type="ECO:0000256" key="5">
    <source>
        <dbReference type="ARBA" id="ARBA00023002"/>
    </source>
</evidence>
<dbReference type="STRING" id="1391654.AKJ09_02924"/>
<evidence type="ECO:0000256" key="1">
    <source>
        <dbReference type="ARBA" id="ARBA00001967"/>
    </source>
</evidence>
<dbReference type="PANTHER" id="PTHR43600">
    <property type="entry name" value="COENZYME F420 HYDROGENASE, SUBUNIT ALPHA"/>
    <property type="match status" value="1"/>
</dbReference>
<comment type="similarity">
    <text evidence="2">Belongs to the [NiFe]/[NiFeSe] hydrogenase large subunit family.</text>
</comment>
<dbReference type="KEGG" id="llu:AKJ09_02924"/>
<dbReference type="InterPro" id="IPR018194">
    <property type="entry name" value="Ni-dep_hyd_lsu_Ni_BS"/>
</dbReference>
<keyword evidence="8" id="KW-1185">Reference proteome</keyword>
<evidence type="ECO:0000256" key="4">
    <source>
        <dbReference type="ARBA" id="ARBA00022723"/>
    </source>
</evidence>
<dbReference type="SUPFAM" id="SSF56762">
    <property type="entry name" value="HydB/Nqo4-like"/>
    <property type="match status" value="1"/>
</dbReference>
<proteinExistence type="inferred from homology"/>
<name>A0A0K1PRU6_9BACT</name>
<gene>
    <name evidence="7" type="ORF">AKJ09_02924</name>
</gene>
<feature type="binding site" evidence="6">
    <location>
        <position position="421"/>
    </location>
    <ligand>
        <name>Mg(2+)</name>
        <dbReference type="ChEBI" id="CHEBI:18420"/>
    </ligand>
</feature>
<keyword evidence="6" id="KW-0460">Magnesium</keyword>
<feature type="binding site" evidence="6">
    <location>
        <position position="371"/>
    </location>
    <ligand>
        <name>Mg(2+)</name>
        <dbReference type="ChEBI" id="CHEBI:18420"/>
    </ligand>
</feature>
<evidence type="ECO:0000256" key="6">
    <source>
        <dbReference type="PIRSR" id="PIRSR601501-1"/>
    </source>
</evidence>
<feature type="binding site" evidence="6">
    <location>
        <position position="45"/>
    </location>
    <ligand>
        <name>Mg(2+)</name>
        <dbReference type="ChEBI" id="CHEBI:18420"/>
    </ligand>
</feature>
<accession>A0A0K1PRU6</accession>
<feature type="binding site" evidence="6">
    <location>
        <position position="415"/>
    </location>
    <ligand>
        <name>Ni(2+)</name>
        <dbReference type="ChEBI" id="CHEBI:49786"/>
    </ligand>
</feature>
<dbReference type="PATRIC" id="fig|1391654.3.peg.2957"/>
<dbReference type="Pfam" id="PF00374">
    <property type="entry name" value="NiFeSe_Hases"/>
    <property type="match status" value="2"/>
</dbReference>
<dbReference type="InterPro" id="IPR001501">
    <property type="entry name" value="Ni-dep_hyd_lsu"/>
</dbReference>
<comment type="cofactor">
    <cofactor evidence="6">
        <name>Fe cation</name>
        <dbReference type="ChEBI" id="CHEBI:24875"/>
    </cofactor>
</comment>